<evidence type="ECO:0000256" key="6">
    <source>
        <dbReference type="RuleBase" id="RU365089"/>
    </source>
</evidence>
<evidence type="ECO:0000256" key="5">
    <source>
        <dbReference type="ARBA" id="ARBA00023172"/>
    </source>
</evidence>
<comment type="caution">
    <text evidence="7">The sequence shown here is derived from an EMBL/GenBank/DDBJ whole genome shotgun (WGS) entry which is preliminary data.</text>
</comment>
<dbReference type="EMBL" id="JAUYVI010000020">
    <property type="protein sequence ID" value="MDQ7251719.1"/>
    <property type="molecule type" value="Genomic_DNA"/>
</dbReference>
<dbReference type="PANTHER" id="PTHR33217">
    <property type="entry name" value="TRANSPOSASE FOR INSERTION SEQUENCE ELEMENT IS1081"/>
    <property type="match status" value="1"/>
</dbReference>
<dbReference type="Proteomes" id="UP001230156">
    <property type="component" value="Unassembled WGS sequence"/>
</dbReference>
<keyword evidence="4 6" id="KW-0238">DNA-binding</keyword>
<reference evidence="8" key="1">
    <citation type="submission" date="2023-08" db="EMBL/GenBank/DDBJ databases">
        <title>Rhodospirillaceae gen. nov., a novel taxon isolated from the Yangtze River Yuezi River estuary sludge.</title>
        <authorList>
            <person name="Ruan L."/>
        </authorList>
    </citation>
    <scope>NUCLEOTIDE SEQUENCE [LARGE SCALE GENOMIC DNA]</scope>
    <source>
        <strain evidence="8">R-7</strain>
    </source>
</reference>
<dbReference type="PANTHER" id="PTHR33217:SF7">
    <property type="entry name" value="TRANSPOSASE FOR INSERTION SEQUENCE ELEMENT IS1081"/>
    <property type="match status" value="1"/>
</dbReference>
<dbReference type="Pfam" id="PF00872">
    <property type="entry name" value="Transposase_mut"/>
    <property type="match status" value="1"/>
</dbReference>
<accession>A0ABU0YVK0</accession>
<evidence type="ECO:0000256" key="2">
    <source>
        <dbReference type="ARBA" id="ARBA00010961"/>
    </source>
</evidence>
<evidence type="ECO:0000313" key="7">
    <source>
        <dbReference type="EMBL" id="MDQ7251719.1"/>
    </source>
</evidence>
<organism evidence="7 8">
    <name type="scientific">Dongia sedimenti</name>
    <dbReference type="NCBI Taxonomy" id="3064282"/>
    <lineage>
        <taxon>Bacteria</taxon>
        <taxon>Pseudomonadati</taxon>
        <taxon>Pseudomonadota</taxon>
        <taxon>Alphaproteobacteria</taxon>
        <taxon>Rhodospirillales</taxon>
        <taxon>Dongiaceae</taxon>
        <taxon>Dongia</taxon>
    </lineage>
</organism>
<keyword evidence="6" id="KW-0814">Transposable element</keyword>
<keyword evidence="5 6" id="KW-0233">DNA recombination</keyword>
<comment type="function">
    <text evidence="1 6">Required for the transposition of the insertion element.</text>
</comment>
<dbReference type="NCBIfam" id="NF033543">
    <property type="entry name" value="transpos_IS256"/>
    <property type="match status" value="1"/>
</dbReference>
<sequence>PMPQQAATITSLPMAFEVVKAMQADGLDWDEGYRPIGRQALEKIIEAQMAAAVERYLQRLEADDVADRRNGYYRRHLLTELGDIELAVPRTRRYSPVEVIRAYARRTREIDRVILAGFVLGLSTRKVGEALLALLGREVSATTVSQVAKTLDAAVAAFHRRPLANRYQALMLDGVVLARKTGAGALRRPVLVALGLRPDGKKEIIDFRLAGSESALEWERFLSDLYRRGLTGEGLDMICVDGGKGLLKALPIVLPQIPVQRCWAHKIRNVLDKVRKADQPKVKRALHKIMHAANVPLARSAARHLADRFEAHYPAAVACLRDDLDELLTCWRYKTDDQRRAVRTTNAIERRFREVRRRTRPMGTFQDRTSMDRILFAVFTHENKSQGVSTLFLLTHNN</sequence>
<dbReference type="InterPro" id="IPR001207">
    <property type="entry name" value="Transposase_mutator"/>
</dbReference>
<evidence type="ECO:0000313" key="8">
    <source>
        <dbReference type="Proteomes" id="UP001230156"/>
    </source>
</evidence>
<keyword evidence="8" id="KW-1185">Reference proteome</keyword>
<comment type="similarity">
    <text evidence="2 6">Belongs to the transposase mutator family.</text>
</comment>
<evidence type="ECO:0000256" key="4">
    <source>
        <dbReference type="ARBA" id="ARBA00023125"/>
    </source>
</evidence>
<evidence type="ECO:0000256" key="1">
    <source>
        <dbReference type="ARBA" id="ARBA00002190"/>
    </source>
</evidence>
<protein>
    <recommendedName>
        <fullName evidence="6">Mutator family transposase</fullName>
    </recommendedName>
</protein>
<keyword evidence="3 6" id="KW-0815">Transposition</keyword>
<evidence type="ECO:0000256" key="3">
    <source>
        <dbReference type="ARBA" id="ARBA00022578"/>
    </source>
</evidence>
<feature type="non-terminal residue" evidence="7">
    <location>
        <position position="1"/>
    </location>
</feature>
<proteinExistence type="inferred from homology"/>
<name>A0ABU0YVK0_9PROT</name>
<dbReference type="RefSeq" id="WP_379962339.1">
    <property type="nucleotide sequence ID" value="NZ_JAUYVI010000020.1"/>
</dbReference>
<gene>
    <name evidence="7" type="ORF">Q8A70_28820</name>
</gene>